<keyword evidence="2" id="KW-1185">Reference proteome</keyword>
<dbReference type="EMBL" id="CP013213">
    <property type="protein sequence ID" value="AMC94246.1"/>
    <property type="molecule type" value="Genomic_DNA"/>
</dbReference>
<dbReference type="KEGG" id="erl:AOC36_09695"/>
<dbReference type="Proteomes" id="UP000063781">
    <property type="component" value="Chromosome"/>
</dbReference>
<dbReference type="STRING" id="1514105.AOC36_09695"/>
<dbReference type="AlphaFoldDB" id="A0A109UHJ0"/>
<protein>
    <submittedName>
        <fullName evidence="1">Uncharacterized protein</fullName>
    </submittedName>
</protein>
<proteinExistence type="predicted"/>
<name>A0A109UHJ0_9FIRM</name>
<sequence length="62" mass="7136">MGKSFEDFIEWLESSGKKAEFDNVLSDSTDSQGNVELTNDLMIGLHSLPLEYVRAYHEWLNK</sequence>
<evidence type="ECO:0000313" key="2">
    <source>
        <dbReference type="Proteomes" id="UP000063781"/>
    </source>
</evidence>
<accession>A0A109UHJ0</accession>
<organism evidence="1 2">
    <name type="scientific">Erysipelothrix larvae</name>
    <dbReference type="NCBI Taxonomy" id="1514105"/>
    <lineage>
        <taxon>Bacteria</taxon>
        <taxon>Bacillati</taxon>
        <taxon>Bacillota</taxon>
        <taxon>Erysipelotrichia</taxon>
        <taxon>Erysipelotrichales</taxon>
        <taxon>Erysipelotrichaceae</taxon>
        <taxon>Erysipelothrix</taxon>
    </lineage>
</organism>
<dbReference type="RefSeq" id="WP_067633766.1">
    <property type="nucleotide sequence ID" value="NZ_CP013213.1"/>
</dbReference>
<gene>
    <name evidence="1" type="ORF">AOC36_09695</name>
</gene>
<evidence type="ECO:0000313" key="1">
    <source>
        <dbReference type="EMBL" id="AMC94246.1"/>
    </source>
</evidence>
<reference evidence="1 2" key="1">
    <citation type="submission" date="2015-10" db="EMBL/GenBank/DDBJ databases">
        <title>Erysipelothrix larvae sp. LV19 isolated from the larval gut of the rhinoceros beetle, Trypoxylus dichotomus.</title>
        <authorList>
            <person name="Lim S."/>
            <person name="Kim B.-C."/>
        </authorList>
    </citation>
    <scope>NUCLEOTIDE SEQUENCE [LARGE SCALE GENOMIC DNA]</scope>
    <source>
        <strain evidence="1 2">LV19</strain>
    </source>
</reference>